<accession>A0ABT6YEE8</accession>
<keyword evidence="3" id="KW-0201">Cytochrome c-type biogenesis</keyword>
<feature type="transmembrane region" description="Helical" evidence="6">
    <location>
        <begin position="464"/>
        <end position="485"/>
    </location>
</feature>
<dbReference type="InterPro" id="IPR036249">
    <property type="entry name" value="Thioredoxin-like_sf"/>
</dbReference>
<dbReference type="InterPro" id="IPR028250">
    <property type="entry name" value="DsbDN"/>
</dbReference>
<reference evidence="10 11" key="1">
    <citation type="submission" date="2023-05" db="EMBL/GenBank/DDBJ databases">
        <title>Novel species of genus Flectobacillus isolated from stream in China.</title>
        <authorList>
            <person name="Lu H."/>
        </authorList>
    </citation>
    <scope>NUCLEOTIDE SEQUENCE [LARGE SCALE GENOMIC DNA]</scope>
    <source>
        <strain evidence="10 11">KCTC 42575</strain>
    </source>
</reference>
<feature type="transmembrane region" description="Helical" evidence="6">
    <location>
        <begin position="398"/>
        <end position="415"/>
    </location>
</feature>
<dbReference type="Gene3D" id="2.60.40.1250">
    <property type="entry name" value="Thiol:disulfide interchange protein DsbD, N-terminal domain"/>
    <property type="match status" value="1"/>
</dbReference>
<evidence type="ECO:0000256" key="6">
    <source>
        <dbReference type="SAM" id="Phobius"/>
    </source>
</evidence>
<evidence type="ECO:0000256" key="3">
    <source>
        <dbReference type="ARBA" id="ARBA00022748"/>
    </source>
</evidence>
<organism evidence="10 11">
    <name type="scientific">Flectobacillus roseus</name>
    <dbReference type="NCBI Taxonomy" id="502259"/>
    <lineage>
        <taxon>Bacteria</taxon>
        <taxon>Pseudomonadati</taxon>
        <taxon>Bacteroidota</taxon>
        <taxon>Cytophagia</taxon>
        <taxon>Cytophagales</taxon>
        <taxon>Flectobacillaceae</taxon>
        <taxon>Flectobacillus</taxon>
    </lineage>
</organism>
<keyword evidence="4 6" id="KW-1133">Transmembrane helix</keyword>
<dbReference type="RefSeq" id="WP_283346297.1">
    <property type="nucleotide sequence ID" value="NZ_JASHIF010000024.1"/>
</dbReference>
<name>A0ABT6YEE8_9BACT</name>
<evidence type="ECO:0000313" key="11">
    <source>
        <dbReference type="Proteomes" id="UP001236507"/>
    </source>
</evidence>
<keyword evidence="5 6" id="KW-0472">Membrane</keyword>
<gene>
    <name evidence="10" type="ORF">QM524_22255</name>
</gene>
<comment type="subcellular location">
    <subcellularLocation>
        <location evidence="1">Membrane</location>
        <topology evidence="1">Multi-pass membrane protein</topology>
    </subcellularLocation>
</comment>
<dbReference type="Pfam" id="PF02683">
    <property type="entry name" value="DsbD_TM"/>
    <property type="match status" value="1"/>
</dbReference>
<dbReference type="EMBL" id="JASHIF010000024">
    <property type="protein sequence ID" value="MDI9861962.1"/>
    <property type="molecule type" value="Genomic_DNA"/>
</dbReference>
<sequence>MKKIFTLFLLCLTIVAEAQIKKPVKWSFKATNLPNKEVLLTFTAAIDEHWHIYSQHIAEGGPVPTKFKLTPSPDFELIGGVSEDSKVIKAFDQTFGMDLLWFEKSAKFSQKIKVKSTTTTVKGSVEFMVCDDKQCLPPDELEFSIPVKVEEEKSTKKDTSLVTIPQKDTMIQEASTATLPVASVDTASKAQISSAALPPKEEQQALWLTFVAGLLGGFAALLMPCIFPMLPMTVSFFTKQASSKSNGITKSLVYGLSIIVIYVALGILITVFFGADALNDLSTNGIFNLVFFVMLIVFAASFFGAFEIMLPASWLNASDKGADKGGYLGIFFMATTLALVSFSCTGPIIGTLLVQAATMGQLLGPATGMFGFALALALPFTLFAMFPSWMNALPKSGGWLNSVKIVLGFLEIALALKFLSNVDLAYHWQWFDREIFLTLWIAIFALLTLYLLGKIQFSHDSAVAYLSVPRLFLAIISLAFTVYMVPGLWGAPLDSIAAFLPPQHTQDFDLYTQKIGTGNPQTSQHPVRKYGEIFHAPLNLDTFFDYEEGMSYAKANHKPVMIDFTGHACVNCRKMEATVWSKPAVLTRLQNDYVIIQLYVDDKTELAKSEQFFSSYSQKQITTIGKKWSEMQAKQFNTNSQPYYVLLDNEGQTLVKPQGANYNENNFLSFLESGLKAYHTR</sequence>
<dbReference type="InterPro" id="IPR003834">
    <property type="entry name" value="Cyt_c_assmbl_TM_dom"/>
</dbReference>
<keyword evidence="11" id="KW-1185">Reference proteome</keyword>
<dbReference type="InterPro" id="IPR036929">
    <property type="entry name" value="DsbDN_sf"/>
</dbReference>
<feature type="transmembrane region" description="Helical" evidence="6">
    <location>
        <begin position="366"/>
        <end position="386"/>
    </location>
</feature>
<feature type="transmembrane region" description="Helical" evidence="6">
    <location>
        <begin position="205"/>
        <end position="230"/>
    </location>
</feature>
<evidence type="ECO:0000256" key="2">
    <source>
        <dbReference type="ARBA" id="ARBA00022692"/>
    </source>
</evidence>
<evidence type="ECO:0000259" key="8">
    <source>
        <dbReference type="Pfam" id="PF02683"/>
    </source>
</evidence>
<dbReference type="Pfam" id="PF13899">
    <property type="entry name" value="Thioredoxin_7"/>
    <property type="match status" value="1"/>
</dbReference>
<dbReference type="Pfam" id="PF11412">
    <property type="entry name" value="DsbD_N"/>
    <property type="match status" value="1"/>
</dbReference>
<dbReference type="PANTHER" id="PTHR32234">
    <property type="entry name" value="THIOL:DISULFIDE INTERCHANGE PROTEIN DSBD"/>
    <property type="match status" value="1"/>
</dbReference>
<feature type="domain" description="Thiol:disulfide interchange protein DsbD N-terminal" evidence="9">
    <location>
        <begin position="28"/>
        <end position="142"/>
    </location>
</feature>
<evidence type="ECO:0000256" key="1">
    <source>
        <dbReference type="ARBA" id="ARBA00004141"/>
    </source>
</evidence>
<feature type="chain" id="PRO_5046312715" evidence="7">
    <location>
        <begin position="19"/>
        <end position="681"/>
    </location>
</feature>
<evidence type="ECO:0000256" key="4">
    <source>
        <dbReference type="ARBA" id="ARBA00022989"/>
    </source>
</evidence>
<evidence type="ECO:0000313" key="10">
    <source>
        <dbReference type="EMBL" id="MDI9861962.1"/>
    </source>
</evidence>
<dbReference type="PANTHER" id="PTHR32234:SF0">
    <property type="entry name" value="THIOL:DISULFIDE INTERCHANGE PROTEIN DSBD"/>
    <property type="match status" value="1"/>
</dbReference>
<protein>
    <submittedName>
        <fullName evidence="10">Cytochrome c biogenesis protein CcdA</fullName>
    </submittedName>
</protein>
<feature type="domain" description="Cytochrome C biogenesis protein transmembrane" evidence="8">
    <location>
        <begin position="207"/>
        <end position="421"/>
    </location>
</feature>
<keyword evidence="7" id="KW-0732">Signal</keyword>
<feature type="transmembrane region" description="Helical" evidence="6">
    <location>
        <begin position="285"/>
        <end position="306"/>
    </location>
</feature>
<feature type="transmembrane region" description="Helical" evidence="6">
    <location>
        <begin position="327"/>
        <end position="354"/>
    </location>
</feature>
<evidence type="ECO:0000256" key="7">
    <source>
        <dbReference type="SAM" id="SignalP"/>
    </source>
</evidence>
<feature type="transmembrane region" description="Helical" evidence="6">
    <location>
        <begin position="435"/>
        <end position="452"/>
    </location>
</feature>
<feature type="transmembrane region" description="Helical" evidence="6">
    <location>
        <begin position="251"/>
        <end position="273"/>
    </location>
</feature>
<keyword evidence="2 6" id="KW-0812">Transmembrane</keyword>
<dbReference type="Proteomes" id="UP001236507">
    <property type="component" value="Unassembled WGS sequence"/>
</dbReference>
<proteinExistence type="predicted"/>
<feature type="signal peptide" evidence="7">
    <location>
        <begin position="1"/>
        <end position="18"/>
    </location>
</feature>
<evidence type="ECO:0000259" key="9">
    <source>
        <dbReference type="Pfam" id="PF11412"/>
    </source>
</evidence>
<comment type="caution">
    <text evidence="10">The sequence shown here is derived from an EMBL/GenBank/DDBJ whole genome shotgun (WGS) entry which is preliminary data.</text>
</comment>
<dbReference type="Gene3D" id="3.40.30.10">
    <property type="entry name" value="Glutaredoxin"/>
    <property type="match status" value="1"/>
</dbReference>
<evidence type="ECO:0000256" key="5">
    <source>
        <dbReference type="ARBA" id="ARBA00023136"/>
    </source>
</evidence>
<dbReference type="SUPFAM" id="SSF52833">
    <property type="entry name" value="Thioredoxin-like"/>
    <property type="match status" value="1"/>
</dbReference>